<name>A0A8J3VK69_9ACTN</name>
<proteinExistence type="predicted"/>
<organism evidence="3 4">
    <name type="scientific">Rhizocola hellebori</name>
    <dbReference type="NCBI Taxonomy" id="1392758"/>
    <lineage>
        <taxon>Bacteria</taxon>
        <taxon>Bacillati</taxon>
        <taxon>Actinomycetota</taxon>
        <taxon>Actinomycetes</taxon>
        <taxon>Micromonosporales</taxon>
        <taxon>Micromonosporaceae</taxon>
        <taxon>Rhizocola</taxon>
    </lineage>
</organism>
<accession>A0A8J3VK69</accession>
<keyword evidence="4" id="KW-1185">Reference proteome</keyword>
<feature type="compositionally biased region" description="Basic and acidic residues" evidence="1">
    <location>
        <begin position="38"/>
        <end position="71"/>
    </location>
</feature>
<feature type="transmembrane region" description="Helical" evidence="2">
    <location>
        <begin position="106"/>
        <end position="123"/>
    </location>
</feature>
<comment type="caution">
    <text evidence="3">The sequence shown here is derived from an EMBL/GenBank/DDBJ whole genome shotgun (WGS) entry which is preliminary data.</text>
</comment>
<dbReference type="InterPro" id="IPR021403">
    <property type="entry name" value="DUF3043"/>
</dbReference>
<feature type="region of interest" description="Disordered" evidence="1">
    <location>
        <begin position="1"/>
        <end position="72"/>
    </location>
</feature>
<dbReference type="Proteomes" id="UP000612899">
    <property type="component" value="Unassembled WGS sequence"/>
</dbReference>
<evidence type="ECO:0000313" key="3">
    <source>
        <dbReference type="EMBL" id="GIH08786.1"/>
    </source>
</evidence>
<reference evidence="3" key="1">
    <citation type="submission" date="2021-01" db="EMBL/GenBank/DDBJ databases">
        <title>Whole genome shotgun sequence of Rhizocola hellebori NBRC 109834.</title>
        <authorList>
            <person name="Komaki H."/>
            <person name="Tamura T."/>
        </authorList>
    </citation>
    <scope>NUCLEOTIDE SEQUENCE</scope>
    <source>
        <strain evidence="3">NBRC 109834</strain>
    </source>
</reference>
<protein>
    <recommendedName>
        <fullName evidence="5">DUF3043 domain-containing protein</fullName>
    </recommendedName>
</protein>
<dbReference type="RefSeq" id="WP_203912533.1">
    <property type="nucleotide sequence ID" value="NZ_BONY01000055.1"/>
</dbReference>
<evidence type="ECO:0000256" key="1">
    <source>
        <dbReference type="SAM" id="MobiDB-lite"/>
    </source>
</evidence>
<feature type="compositionally biased region" description="Basic residues" evidence="1">
    <location>
        <begin position="25"/>
        <end position="37"/>
    </location>
</feature>
<feature type="transmembrane region" description="Helical" evidence="2">
    <location>
        <begin position="129"/>
        <end position="152"/>
    </location>
</feature>
<keyword evidence="2" id="KW-0472">Membrane</keyword>
<dbReference type="AlphaFoldDB" id="A0A8J3VK69"/>
<sequence>MALFSKKSDTNLPAVAAEEEVVHVSRSHTPSKGKATPKRTEAQRRKAEPPPANRREALKRSREKSKAERAEAYAGMKAGDERYLLPRDKGPERALVRDIVDSRRTAGPYFFAGAFPLLFLLQVRSVNAVVLAANIIWFMLAFAVVVDSVFISRRIKKLITERHPKTDQKMSSLYFYGIMRAISFRRLRMPKTRVQIGAKI</sequence>
<dbReference type="Pfam" id="PF11241">
    <property type="entry name" value="DUF3043"/>
    <property type="match status" value="1"/>
</dbReference>
<keyword evidence="2" id="KW-1133">Transmembrane helix</keyword>
<evidence type="ECO:0008006" key="5">
    <source>
        <dbReference type="Google" id="ProtNLM"/>
    </source>
</evidence>
<dbReference type="EMBL" id="BONY01000055">
    <property type="protein sequence ID" value="GIH08786.1"/>
    <property type="molecule type" value="Genomic_DNA"/>
</dbReference>
<keyword evidence="2" id="KW-0812">Transmembrane</keyword>
<evidence type="ECO:0000256" key="2">
    <source>
        <dbReference type="SAM" id="Phobius"/>
    </source>
</evidence>
<gene>
    <name evidence="3" type="ORF">Rhe02_68530</name>
</gene>
<evidence type="ECO:0000313" key="4">
    <source>
        <dbReference type="Proteomes" id="UP000612899"/>
    </source>
</evidence>